<dbReference type="PROSITE" id="PS50271">
    <property type="entry name" value="ZF_UBP"/>
    <property type="match status" value="1"/>
</dbReference>
<dbReference type="InterPro" id="IPR013083">
    <property type="entry name" value="Znf_RING/FYVE/PHD"/>
</dbReference>
<keyword evidence="2 5" id="KW-0863">Zinc-finger</keyword>
<dbReference type="InterPro" id="IPR047243">
    <property type="entry name" value="RING-H2_BRAP2"/>
</dbReference>
<dbReference type="EMBL" id="LR783380">
    <property type="protein sequence ID" value="CAB3226133.1"/>
    <property type="molecule type" value="mRNA"/>
</dbReference>
<dbReference type="Pfam" id="PF02148">
    <property type="entry name" value="zf-UBP"/>
    <property type="match status" value="1"/>
</dbReference>
<dbReference type="GO" id="GO:0016567">
    <property type="term" value="P:protein ubiquitination"/>
    <property type="evidence" value="ECO:0007669"/>
    <property type="project" value="TreeGrafter"/>
</dbReference>
<dbReference type="PROSITE" id="PS50089">
    <property type="entry name" value="ZF_RING_2"/>
    <property type="match status" value="1"/>
</dbReference>
<dbReference type="PANTHER" id="PTHR24007">
    <property type="entry name" value="BRCA1-ASSOCIATED PROTEIN"/>
    <property type="match status" value="1"/>
</dbReference>
<feature type="region of interest" description="Disordered" evidence="6">
    <location>
        <begin position="504"/>
        <end position="523"/>
    </location>
</feature>
<feature type="region of interest" description="Disordered" evidence="6">
    <location>
        <begin position="616"/>
        <end position="650"/>
    </location>
</feature>
<dbReference type="GO" id="GO:0005737">
    <property type="term" value="C:cytoplasm"/>
    <property type="evidence" value="ECO:0007669"/>
    <property type="project" value="TreeGrafter"/>
</dbReference>
<protein>
    <submittedName>
        <fullName evidence="9">BRCA1-associated protein</fullName>
    </submittedName>
</protein>
<feature type="compositionally biased region" description="Polar residues" evidence="6">
    <location>
        <begin position="513"/>
        <end position="523"/>
    </location>
</feature>
<dbReference type="InterPro" id="IPR011422">
    <property type="entry name" value="BRAP2/ETP1_RRM"/>
</dbReference>
<dbReference type="PANTHER" id="PTHR24007:SF7">
    <property type="entry name" value="BRCA1-ASSOCIATED PROTEIN"/>
    <property type="match status" value="1"/>
</dbReference>
<evidence type="ECO:0000259" key="7">
    <source>
        <dbReference type="PROSITE" id="PS50089"/>
    </source>
</evidence>
<evidence type="ECO:0000256" key="5">
    <source>
        <dbReference type="PROSITE-ProRule" id="PRU00502"/>
    </source>
</evidence>
<dbReference type="SMART" id="SM00184">
    <property type="entry name" value="RING"/>
    <property type="match status" value="1"/>
</dbReference>
<dbReference type="SMART" id="SM00290">
    <property type="entry name" value="ZnF_UBP"/>
    <property type="match status" value="1"/>
</dbReference>
<gene>
    <name evidence="9" type="primary">Brap</name>
</gene>
<dbReference type="Gene3D" id="3.30.40.10">
    <property type="entry name" value="Zinc/RING finger domain, C3HC4 (zinc finger)"/>
    <property type="match status" value="2"/>
</dbReference>
<dbReference type="GO" id="GO:0007265">
    <property type="term" value="P:Ras protein signal transduction"/>
    <property type="evidence" value="ECO:0007669"/>
    <property type="project" value="TreeGrafter"/>
</dbReference>
<keyword evidence="4" id="KW-0862">Zinc</keyword>
<accession>A0A6F9D776</accession>
<name>A0A6F9D776_9ASCI</name>
<reference evidence="9" key="1">
    <citation type="submission" date="2020-04" db="EMBL/GenBank/DDBJ databases">
        <authorList>
            <person name="Neveu A P."/>
        </authorList>
    </citation>
    <scope>NUCLEOTIDE SEQUENCE</scope>
    <source>
        <tissue evidence="9">Whole embryo</tissue>
    </source>
</reference>
<feature type="domain" description="UBP-type" evidence="8">
    <location>
        <begin position="370"/>
        <end position="462"/>
    </location>
</feature>
<sequence>MSISFIHIRFSVSSGNPIPSVAYKARCLTSDGGTIKSDLLQTEEFDYEALQNLSPLKPHRHKSRAPPEILLDELDDHERQETLAKLKGLRYARDLTIETYHNENCDKLGEKDMSSQKIKVSSTNQNDLQTAKSAKADVKSAECLADESELTDILKSSANGEQAGSSRPNSVTDLRLLSSPPNITTIPFFCGNPTVEITNGIIQIYKSNFTLGVTEHTPPPETNTLCMLSVPASIDTRGLMEFTAPFIEAILRMKIIRDHTPNQYMVLLTFVSEKHACDFFFNLNNQPYSSLLPDEICHIAFVASVDALQPYNKDTPGPASFLPIPNSTELPDCMVCLERMDESVRGILTILCNHSFHGACLSKWEDLCCPVCRYVQTPEAQSSNKCMVCGGMEDLWICLVCGHVGCGRYTSEHAQFHYLETHHNYAMALSDNRVWDYAGDYFVHRLFQNKEDGKLIEKKGDLSSNENQEAKLEAIQLECMHLLTSQLESQRKYWEEQVSRVEKRAEKDRNEMSEQLNSAVEKSTALQETVTSLEKEKQSLSHRNQLMTSRLYDALKDLQSEREINKSLVKNQDEWKAKVRGLEERGLQQQEEIRELKEQIRDVMFFIEAGETIRNEEESVQEEMRDGQIVVGQSSSDAASRRRGKGRKPK</sequence>
<evidence type="ECO:0000256" key="3">
    <source>
        <dbReference type="ARBA" id="ARBA00022786"/>
    </source>
</evidence>
<evidence type="ECO:0000313" key="9">
    <source>
        <dbReference type="EMBL" id="CAB3226133.1"/>
    </source>
</evidence>
<proteinExistence type="evidence at transcript level"/>
<evidence type="ECO:0000256" key="1">
    <source>
        <dbReference type="ARBA" id="ARBA00022723"/>
    </source>
</evidence>
<dbReference type="AlphaFoldDB" id="A0A6F9D776"/>
<evidence type="ECO:0000256" key="4">
    <source>
        <dbReference type="ARBA" id="ARBA00022833"/>
    </source>
</evidence>
<feature type="compositionally biased region" description="Basic residues" evidence="6">
    <location>
        <begin position="641"/>
        <end position="650"/>
    </location>
</feature>
<organism evidence="9">
    <name type="scientific">Phallusia mammillata</name>
    <dbReference type="NCBI Taxonomy" id="59560"/>
    <lineage>
        <taxon>Eukaryota</taxon>
        <taxon>Metazoa</taxon>
        <taxon>Chordata</taxon>
        <taxon>Tunicata</taxon>
        <taxon>Ascidiacea</taxon>
        <taxon>Phlebobranchia</taxon>
        <taxon>Ascidiidae</taxon>
        <taxon>Phallusia</taxon>
    </lineage>
</organism>
<keyword evidence="1" id="KW-0479">Metal-binding</keyword>
<dbReference type="Pfam" id="PF13639">
    <property type="entry name" value="zf-RING_2"/>
    <property type="match status" value="1"/>
</dbReference>
<evidence type="ECO:0000256" key="6">
    <source>
        <dbReference type="SAM" id="MobiDB-lite"/>
    </source>
</evidence>
<dbReference type="InterPro" id="IPR001607">
    <property type="entry name" value="Znf_UBP"/>
</dbReference>
<dbReference type="Pfam" id="PF07576">
    <property type="entry name" value="BRAP2"/>
    <property type="match status" value="1"/>
</dbReference>
<dbReference type="SUPFAM" id="SSF57850">
    <property type="entry name" value="RING/U-box"/>
    <property type="match status" value="2"/>
</dbReference>
<feature type="domain" description="RING-type" evidence="7">
    <location>
        <begin position="333"/>
        <end position="373"/>
    </location>
</feature>
<dbReference type="GO" id="GO:0061630">
    <property type="term" value="F:ubiquitin protein ligase activity"/>
    <property type="evidence" value="ECO:0007669"/>
    <property type="project" value="TreeGrafter"/>
</dbReference>
<dbReference type="GO" id="GO:0008270">
    <property type="term" value="F:zinc ion binding"/>
    <property type="evidence" value="ECO:0007669"/>
    <property type="project" value="UniProtKB-KW"/>
</dbReference>
<evidence type="ECO:0000256" key="2">
    <source>
        <dbReference type="ARBA" id="ARBA00022771"/>
    </source>
</evidence>
<dbReference type="InterPro" id="IPR001841">
    <property type="entry name" value="Znf_RING"/>
</dbReference>
<keyword evidence="3" id="KW-0833">Ubl conjugation pathway</keyword>
<dbReference type="CDD" id="cd16457">
    <property type="entry name" value="RING-H2_BRAP2"/>
    <property type="match status" value="1"/>
</dbReference>
<evidence type="ECO:0000259" key="8">
    <source>
        <dbReference type="PROSITE" id="PS50271"/>
    </source>
</evidence>
<feature type="compositionally biased region" description="Basic and acidic residues" evidence="6">
    <location>
        <begin position="616"/>
        <end position="626"/>
    </location>
</feature>